<feature type="binding site" evidence="24">
    <location>
        <begin position="226"/>
        <end position="227"/>
    </location>
    <ligand>
        <name>ATP</name>
        <dbReference type="ChEBI" id="CHEBI:30616"/>
    </ligand>
</feature>
<evidence type="ECO:0000256" key="16">
    <source>
        <dbReference type="ARBA" id="ARBA00023316"/>
    </source>
</evidence>
<dbReference type="InterPro" id="IPR011761">
    <property type="entry name" value="ATP-grasp"/>
</dbReference>
<dbReference type="EMBL" id="JAUSRG010000004">
    <property type="protein sequence ID" value="MDP9904907.1"/>
    <property type="molecule type" value="Genomic_DNA"/>
</dbReference>
<dbReference type="InterPro" id="IPR016185">
    <property type="entry name" value="PreATP-grasp_dom_sf"/>
</dbReference>
<dbReference type="PANTHER" id="PTHR23132">
    <property type="entry name" value="D-ALANINE--D-ALANINE LIGASE"/>
    <property type="match status" value="1"/>
</dbReference>
<evidence type="ECO:0000256" key="8">
    <source>
        <dbReference type="ARBA" id="ARBA00022598"/>
    </source>
</evidence>
<dbReference type="InterPro" id="IPR013815">
    <property type="entry name" value="ATP_grasp_subdomain_1"/>
</dbReference>
<feature type="region of interest" description="Disordered" evidence="27">
    <location>
        <begin position="1"/>
        <end position="30"/>
    </location>
</feature>
<dbReference type="PROSITE" id="PS00844">
    <property type="entry name" value="DALA_DALA_LIGASE_2"/>
    <property type="match status" value="1"/>
</dbReference>
<comment type="subcellular location">
    <subcellularLocation>
        <location evidence="3 22">Cytoplasm</location>
    </subcellularLocation>
</comment>
<evidence type="ECO:0000256" key="1">
    <source>
        <dbReference type="ARBA" id="ARBA00001936"/>
    </source>
</evidence>
<keyword evidence="8 22" id="KW-0436">Ligase</keyword>
<evidence type="ECO:0000256" key="19">
    <source>
        <dbReference type="ARBA" id="ARBA00068427"/>
    </source>
</evidence>
<feature type="binding site" evidence="25">
    <location>
        <position position="343"/>
    </location>
    <ligand>
        <name>Mg(2+)</name>
        <dbReference type="ChEBI" id="CHEBI:18420"/>
        <label>1</label>
    </ligand>
</feature>
<feature type="binding site" evidence="24">
    <location>
        <begin position="355"/>
        <end position="356"/>
    </location>
    <ligand>
        <name>ATP</name>
        <dbReference type="ChEBI" id="CHEBI:30616"/>
    </ligand>
</feature>
<evidence type="ECO:0000256" key="22">
    <source>
        <dbReference type="HAMAP-Rule" id="MF_00047"/>
    </source>
</evidence>
<dbReference type="NCBIfam" id="TIGR01205">
    <property type="entry name" value="D_ala_D_alaTIGR"/>
    <property type="match status" value="1"/>
</dbReference>
<dbReference type="PROSITE" id="PS00843">
    <property type="entry name" value="DALA_DALA_LIGASE_1"/>
    <property type="match status" value="1"/>
</dbReference>
<dbReference type="RefSeq" id="WP_306960832.1">
    <property type="nucleotide sequence ID" value="NZ_JAUSRG010000004.1"/>
</dbReference>
<evidence type="ECO:0000256" key="6">
    <source>
        <dbReference type="ARBA" id="ARBA00012216"/>
    </source>
</evidence>
<evidence type="ECO:0000256" key="21">
    <source>
        <dbReference type="ARBA" id="ARBA00077154"/>
    </source>
</evidence>
<dbReference type="Gene3D" id="3.30.470.20">
    <property type="entry name" value="ATP-grasp fold, B domain"/>
    <property type="match status" value="1"/>
</dbReference>
<dbReference type="GO" id="GO:0009252">
    <property type="term" value="P:peptidoglycan biosynthetic process"/>
    <property type="evidence" value="ECO:0007669"/>
    <property type="project" value="UniProtKB-UniRule"/>
</dbReference>
<evidence type="ECO:0000259" key="28">
    <source>
        <dbReference type="PROSITE" id="PS50975"/>
    </source>
</evidence>
<accession>A0AAW8DGV8</accession>
<dbReference type="Pfam" id="PF01820">
    <property type="entry name" value="Dala_Dala_lig_N"/>
    <property type="match status" value="1"/>
</dbReference>
<dbReference type="AlphaFoldDB" id="A0AAW8DGV8"/>
<dbReference type="InterPro" id="IPR011127">
    <property type="entry name" value="Dala_Dala_lig_N"/>
</dbReference>
<evidence type="ECO:0000256" key="9">
    <source>
        <dbReference type="ARBA" id="ARBA00022723"/>
    </source>
</evidence>
<evidence type="ECO:0000256" key="25">
    <source>
        <dbReference type="PIRSR" id="PIRSR039102-3"/>
    </source>
</evidence>
<name>A0AAW8DGV8_9MICC</name>
<protein>
    <recommendedName>
        <fullName evidence="19 22">D-alanine--D-alanine ligase</fullName>
        <ecNumber evidence="6 22">6.3.2.4</ecNumber>
    </recommendedName>
    <alternativeName>
        <fullName evidence="21 22">D-Ala-D-Ala ligase</fullName>
    </alternativeName>
    <alternativeName>
        <fullName evidence="20 22">D-alanylalanine synthetase</fullName>
    </alternativeName>
</protein>
<dbReference type="PIRSF" id="PIRSF039102">
    <property type="entry name" value="Ddl/VanB"/>
    <property type="match status" value="1"/>
</dbReference>
<dbReference type="FunFam" id="3.30.1490.20:FF:000007">
    <property type="entry name" value="D-alanine--D-alanine ligase"/>
    <property type="match status" value="1"/>
</dbReference>
<dbReference type="Proteomes" id="UP001230951">
    <property type="component" value="Unassembled WGS sequence"/>
</dbReference>
<dbReference type="GO" id="GO:0071555">
    <property type="term" value="P:cell wall organization"/>
    <property type="evidence" value="ECO:0007669"/>
    <property type="project" value="UniProtKB-KW"/>
</dbReference>
<dbReference type="SUPFAM" id="SSF52440">
    <property type="entry name" value="PreATP-grasp domain"/>
    <property type="match status" value="1"/>
</dbReference>
<dbReference type="GO" id="GO:0008716">
    <property type="term" value="F:D-alanine-D-alanine ligase activity"/>
    <property type="evidence" value="ECO:0007669"/>
    <property type="project" value="UniProtKB-UniRule"/>
</dbReference>
<feature type="active site" evidence="23">
    <location>
        <position position="226"/>
    </location>
</feature>
<dbReference type="EC" id="6.3.2.4" evidence="6 22"/>
<comment type="cofactor">
    <cofactor evidence="1">
        <name>Mn(2+)</name>
        <dbReference type="ChEBI" id="CHEBI:29035"/>
    </cofactor>
</comment>
<keyword evidence="11 26" id="KW-0067">ATP-binding</keyword>
<feature type="binding site" evidence="25">
    <location>
        <position position="356"/>
    </location>
    <ligand>
        <name>Mg(2+)</name>
        <dbReference type="ChEBI" id="CHEBI:18420"/>
        <label>1</label>
    </ligand>
</feature>
<sequence length="399" mass="41942">MTEESLSAGTAESAGTTASAGTAGSAKPAKHRRPRVAVLFGGRSSEHAVSCVTAAGVMGAIDKSKYDVVPIGIAKSGQWVIPSADISQWSLSASALPEVLPSGKTVTLAEVGGAHQLIVTAPNAVPEELGSVDVVFPLLHGPWGEDGTIQGLLELSDTRYVGAGVLASAVGMDKHYMKVVFEAAGLTVGPYVAVTDREWINDAEAVRKRVDRLGFPVFVKPARAGSSMGISKVDSMDDLDAAIEEARRHDLKLVIEAGIVGREIECAVLEGRGTAAPRTSMPGEIAVAPGEHEFYDFNAKYVEDGAAALSCPADIPDEAIARVRELAAAAFDAVGAEGLSRVDFFYTPDGELIINEINTMPGFTPKSMYPQMWAASGLGYAELIDELIYLALNRKTGLR</sequence>
<feature type="binding site" evidence="25">
    <location>
        <position position="358"/>
    </location>
    <ligand>
        <name>Mg(2+)</name>
        <dbReference type="ChEBI" id="CHEBI:18420"/>
        <label>2</label>
    </ligand>
</feature>
<evidence type="ECO:0000256" key="3">
    <source>
        <dbReference type="ARBA" id="ARBA00004496"/>
    </source>
</evidence>
<dbReference type="Gene3D" id="3.30.1490.20">
    <property type="entry name" value="ATP-grasp fold, A domain"/>
    <property type="match status" value="1"/>
</dbReference>
<dbReference type="GO" id="GO:0008360">
    <property type="term" value="P:regulation of cell shape"/>
    <property type="evidence" value="ECO:0007669"/>
    <property type="project" value="UniProtKB-KW"/>
</dbReference>
<dbReference type="SUPFAM" id="SSF56059">
    <property type="entry name" value="Glutathione synthetase ATP-binding domain-like"/>
    <property type="match status" value="1"/>
</dbReference>
<evidence type="ECO:0000256" key="18">
    <source>
        <dbReference type="ARBA" id="ARBA00060592"/>
    </source>
</evidence>
<feature type="binding site" evidence="24">
    <location>
        <begin position="256"/>
        <end position="263"/>
    </location>
    <ligand>
        <name>ATP</name>
        <dbReference type="ChEBI" id="CHEBI:30616"/>
    </ligand>
</feature>
<comment type="catalytic activity">
    <reaction evidence="17 22">
        <text>2 D-alanine + ATP = D-alanyl-D-alanine + ADP + phosphate + H(+)</text>
        <dbReference type="Rhea" id="RHEA:11224"/>
        <dbReference type="ChEBI" id="CHEBI:15378"/>
        <dbReference type="ChEBI" id="CHEBI:30616"/>
        <dbReference type="ChEBI" id="CHEBI:43474"/>
        <dbReference type="ChEBI" id="CHEBI:57416"/>
        <dbReference type="ChEBI" id="CHEBI:57822"/>
        <dbReference type="ChEBI" id="CHEBI:456216"/>
        <dbReference type="EC" id="6.3.2.4"/>
    </reaction>
</comment>
<evidence type="ECO:0000313" key="29">
    <source>
        <dbReference type="EMBL" id="MDP9904907.1"/>
    </source>
</evidence>
<feature type="domain" description="ATP-grasp" evidence="28">
    <location>
        <begin position="178"/>
        <end position="389"/>
    </location>
</feature>
<evidence type="ECO:0000256" key="7">
    <source>
        <dbReference type="ARBA" id="ARBA00022490"/>
    </source>
</evidence>
<feature type="binding site" evidence="24">
    <location>
        <begin position="218"/>
        <end position="220"/>
    </location>
    <ligand>
        <name>ATP</name>
        <dbReference type="ChEBI" id="CHEBI:30616"/>
    </ligand>
</feature>
<evidence type="ECO:0000256" key="23">
    <source>
        <dbReference type="PIRSR" id="PIRSR039102-1"/>
    </source>
</evidence>
<evidence type="ECO:0000313" key="31">
    <source>
        <dbReference type="Proteomes" id="UP001230951"/>
    </source>
</evidence>
<evidence type="ECO:0000256" key="4">
    <source>
        <dbReference type="ARBA" id="ARBA00004752"/>
    </source>
</evidence>
<dbReference type="GO" id="GO:0046872">
    <property type="term" value="F:metal ion binding"/>
    <property type="evidence" value="ECO:0007669"/>
    <property type="project" value="UniProtKB-KW"/>
</dbReference>
<evidence type="ECO:0000256" key="13">
    <source>
        <dbReference type="ARBA" id="ARBA00022960"/>
    </source>
</evidence>
<evidence type="ECO:0000256" key="20">
    <source>
        <dbReference type="ARBA" id="ARBA00076288"/>
    </source>
</evidence>
<evidence type="ECO:0000256" key="11">
    <source>
        <dbReference type="ARBA" id="ARBA00022840"/>
    </source>
</evidence>
<evidence type="ECO:0000313" key="32">
    <source>
        <dbReference type="Proteomes" id="UP001242995"/>
    </source>
</evidence>
<keyword evidence="12 25" id="KW-0460">Magnesium</keyword>
<feature type="compositionally biased region" description="Low complexity" evidence="27">
    <location>
        <begin position="1"/>
        <end position="26"/>
    </location>
</feature>
<dbReference type="Pfam" id="PF07478">
    <property type="entry name" value="Dala_Dala_lig_C"/>
    <property type="match status" value="1"/>
</dbReference>
<evidence type="ECO:0000256" key="27">
    <source>
        <dbReference type="SAM" id="MobiDB-lite"/>
    </source>
</evidence>
<dbReference type="GO" id="GO:0005524">
    <property type="term" value="F:ATP binding"/>
    <property type="evidence" value="ECO:0007669"/>
    <property type="project" value="UniProtKB-UniRule"/>
</dbReference>
<evidence type="ECO:0000256" key="5">
    <source>
        <dbReference type="ARBA" id="ARBA00010871"/>
    </source>
</evidence>
<proteinExistence type="inferred from homology"/>
<dbReference type="HAMAP" id="MF_00047">
    <property type="entry name" value="Dala_Dala_lig"/>
    <property type="match status" value="1"/>
</dbReference>
<comment type="caution">
    <text evidence="29">The sequence shown here is derived from an EMBL/GenBank/DDBJ whole genome shotgun (WGS) entry which is preliminary data.</text>
</comment>
<comment type="pathway">
    <text evidence="4 22">Cell wall biogenesis; peptidoglycan biosynthesis.</text>
</comment>
<evidence type="ECO:0000313" key="30">
    <source>
        <dbReference type="EMBL" id="MDQ0181103.1"/>
    </source>
</evidence>
<organism evidence="29 32">
    <name type="scientific">Arthrobacter bambusae</name>
    <dbReference type="NCBI Taxonomy" id="1338426"/>
    <lineage>
        <taxon>Bacteria</taxon>
        <taxon>Bacillati</taxon>
        <taxon>Actinomycetota</taxon>
        <taxon>Actinomycetes</taxon>
        <taxon>Micrococcales</taxon>
        <taxon>Micrococcaceae</taxon>
        <taxon>Arthrobacter</taxon>
    </lineage>
</organism>
<dbReference type="PROSITE" id="PS50975">
    <property type="entry name" value="ATP_GRASP"/>
    <property type="match status" value="1"/>
</dbReference>
<reference evidence="29 31" key="1">
    <citation type="submission" date="2023-07" db="EMBL/GenBank/DDBJ databases">
        <title>Sorghum-associated microbial communities from plants grown in Nebraska, USA.</title>
        <authorList>
            <person name="Schachtman D."/>
        </authorList>
    </citation>
    <scope>NUCLEOTIDE SEQUENCE</scope>
    <source>
        <strain evidence="29">DS1006</strain>
        <strain evidence="30 31">DS1016</strain>
    </source>
</reference>
<feature type="binding site" evidence="25">
    <location>
        <position position="356"/>
    </location>
    <ligand>
        <name>Mg(2+)</name>
        <dbReference type="ChEBI" id="CHEBI:18420"/>
        <label>2</label>
    </ligand>
</feature>
<evidence type="ECO:0000256" key="10">
    <source>
        <dbReference type="ARBA" id="ARBA00022741"/>
    </source>
</evidence>
<comment type="pathway">
    <text evidence="18">Glycan biosynthesis.</text>
</comment>
<keyword evidence="10 24" id="KW-0547">Nucleotide-binding</keyword>
<dbReference type="EMBL" id="JAUSTF010000005">
    <property type="protein sequence ID" value="MDQ0181103.1"/>
    <property type="molecule type" value="Genomic_DNA"/>
</dbReference>
<evidence type="ECO:0000256" key="17">
    <source>
        <dbReference type="ARBA" id="ARBA00047614"/>
    </source>
</evidence>
<keyword evidence="15 25" id="KW-0464">Manganese</keyword>
<dbReference type="InterPro" id="IPR011095">
    <property type="entry name" value="Dala_Dala_lig_C"/>
</dbReference>
<dbReference type="GO" id="GO:0005829">
    <property type="term" value="C:cytosol"/>
    <property type="evidence" value="ECO:0007669"/>
    <property type="project" value="TreeGrafter"/>
</dbReference>
<feature type="binding site" evidence="24">
    <location>
        <position position="174"/>
    </location>
    <ligand>
        <name>ATP</name>
        <dbReference type="ChEBI" id="CHEBI:30616"/>
    </ligand>
</feature>
<dbReference type="FunFam" id="3.30.470.20:FF:000008">
    <property type="entry name" value="D-alanine--D-alanine ligase"/>
    <property type="match status" value="1"/>
</dbReference>
<evidence type="ECO:0000256" key="24">
    <source>
        <dbReference type="PIRSR" id="PIRSR039102-2"/>
    </source>
</evidence>
<dbReference type="Gene3D" id="3.40.50.20">
    <property type="match status" value="1"/>
</dbReference>
<dbReference type="NCBIfam" id="NF002528">
    <property type="entry name" value="PRK01966.1-4"/>
    <property type="match status" value="1"/>
</dbReference>
<evidence type="ECO:0000256" key="14">
    <source>
        <dbReference type="ARBA" id="ARBA00022984"/>
    </source>
</evidence>
<evidence type="ECO:0000256" key="12">
    <source>
        <dbReference type="ARBA" id="ARBA00022842"/>
    </source>
</evidence>
<keyword evidence="16 22" id="KW-0961">Cell wall biogenesis/degradation</keyword>
<keyword evidence="14 22" id="KW-0573">Peptidoglycan synthesis</keyword>
<dbReference type="PANTHER" id="PTHR23132:SF25">
    <property type="entry name" value="D-ALANINE--D-ALANINE LIGASE A"/>
    <property type="match status" value="1"/>
</dbReference>
<feature type="active site" evidence="23">
    <location>
        <position position="46"/>
    </location>
</feature>
<comment type="similarity">
    <text evidence="5 22">Belongs to the D-alanine--D-alanine ligase family.</text>
</comment>
<keyword evidence="9 25" id="KW-0479">Metal-binding</keyword>
<keyword evidence="31" id="KW-1185">Reference proteome</keyword>
<keyword evidence="13 22" id="KW-0133">Cell shape</keyword>
<gene>
    <name evidence="22" type="primary">ddl</name>
    <name evidence="29" type="ORF">J2S90_001866</name>
    <name evidence="30" type="ORF">J2S93_002534</name>
</gene>
<feature type="active site" evidence="23">
    <location>
        <position position="367"/>
    </location>
</feature>
<evidence type="ECO:0000256" key="2">
    <source>
        <dbReference type="ARBA" id="ARBA00003921"/>
    </source>
</evidence>
<dbReference type="InterPro" id="IPR005905">
    <property type="entry name" value="D_ala_D_ala"/>
</dbReference>
<comment type="function">
    <text evidence="2 22">Cell wall formation.</text>
</comment>
<dbReference type="InterPro" id="IPR000291">
    <property type="entry name" value="D-Ala_lig_Van_CS"/>
</dbReference>
<evidence type="ECO:0000256" key="15">
    <source>
        <dbReference type="ARBA" id="ARBA00023211"/>
    </source>
</evidence>
<dbReference type="Proteomes" id="UP001242995">
    <property type="component" value="Unassembled WGS sequence"/>
</dbReference>
<keyword evidence="7 22" id="KW-0963">Cytoplasm</keyword>
<evidence type="ECO:0000256" key="26">
    <source>
        <dbReference type="PROSITE-ProRule" id="PRU00409"/>
    </source>
</evidence>
<comment type="cofactor">
    <cofactor evidence="25">
        <name>Mg(2+)</name>
        <dbReference type="ChEBI" id="CHEBI:18420"/>
    </cofactor>
    <cofactor evidence="25">
        <name>Mn(2+)</name>
        <dbReference type="ChEBI" id="CHEBI:29035"/>
    </cofactor>
    <text evidence="25">Binds 2 magnesium or manganese ions per subunit.</text>
</comment>